<evidence type="ECO:0000313" key="16">
    <source>
        <dbReference type="Proteomes" id="UP000026922"/>
    </source>
</evidence>
<dbReference type="InterPro" id="IPR024567">
    <property type="entry name" value="RNase_HII/HIII_dom"/>
</dbReference>
<dbReference type="NCBIfam" id="NF000595">
    <property type="entry name" value="PRK00015.1-3"/>
    <property type="match status" value="1"/>
</dbReference>
<dbReference type="GO" id="GO:0043137">
    <property type="term" value="P:DNA replication, removal of RNA primer"/>
    <property type="evidence" value="ECO:0007669"/>
    <property type="project" value="TreeGrafter"/>
</dbReference>
<comment type="similarity">
    <text evidence="5 13">Belongs to the RNase HII family.</text>
</comment>
<dbReference type="GO" id="GO:0005737">
    <property type="term" value="C:cytoplasm"/>
    <property type="evidence" value="ECO:0007669"/>
    <property type="project" value="UniProtKB-SubCell"/>
</dbReference>
<evidence type="ECO:0000256" key="5">
    <source>
        <dbReference type="ARBA" id="ARBA00007383"/>
    </source>
</evidence>
<dbReference type="GO" id="GO:0004523">
    <property type="term" value="F:RNA-DNA hybrid ribonuclease activity"/>
    <property type="evidence" value="ECO:0007669"/>
    <property type="project" value="UniProtKB-UniRule"/>
</dbReference>
<dbReference type="InterPro" id="IPR022898">
    <property type="entry name" value="RNase_HII"/>
</dbReference>
<dbReference type="PROSITE" id="PS51975">
    <property type="entry name" value="RNASE_H_2"/>
    <property type="match status" value="1"/>
</dbReference>
<evidence type="ECO:0000256" key="3">
    <source>
        <dbReference type="ARBA" id="ARBA00004065"/>
    </source>
</evidence>
<comment type="catalytic activity">
    <reaction evidence="1 12 13">
        <text>Endonucleolytic cleavage to 5'-phosphomonoester.</text>
        <dbReference type="EC" id="3.1.26.4"/>
    </reaction>
</comment>
<evidence type="ECO:0000256" key="10">
    <source>
        <dbReference type="ARBA" id="ARBA00022801"/>
    </source>
</evidence>
<keyword evidence="8 12" id="KW-0479">Metal-binding</keyword>
<organism evidence="15 16">
    <name type="scientific">Holospora undulata HU1</name>
    <dbReference type="NCBI Taxonomy" id="1321371"/>
    <lineage>
        <taxon>Bacteria</taxon>
        <taxon>Pseudomonadati</taxon>
        <taxon>Pseudomonadota</taxon>
        <taxon>Alphaproteobacteria</taxon>
        <taxon>Holosporales</taxon>
        <taxon>Holosporaceae</taxon>
        <taxon>Holospora</taxon>
    </lineage>
</organism>
<evidence type="ECO:0000256" key="9">
    <source>
        <dbReference type="ARBA" id="ARBA00022759"/>
    </source>
</evidence>
<keyword evidence="9 12" id="KW-0255">Endonuclease</keyword>
<proteinExistence type="inferred from homology"/>
<dbReference type="InterPro" id="IPR012337">
    <property type="entry name" value="RNaseH-like_sf"/>
</dbReference>
<dbReference type="PANTHER" id="PTHR10954">
    <property type="entry name" value="RIBONUCLEASE H2 SUBUNIT A"/>
    <property type="match status" value="1"/>
</dbReference>
<keyword evidence="10 12" id="KW-0378">Hydrolase</keyword>
<dbReference type="InterPro" id="IPR001352">
    <property type="entry name" value="RNase_HII/HIII"/>
</dbReference>
<keyword evidence="6" id="KW-0963">Cytoplasm</keyword>
<name>A0A061JIL2_9PROT</name>
<comment type="function">
    <text evidence="3 13">Endonuclease that specifically degrades the RNA of RNA-DNA hybrids.</text>
</comment>
<evidence type="ECO:0000256" key="2">
    <source>
        <dbReference type="ARBA" id="ARBA00001946"/>
    </source>
</evidence>
<evidence type="ECO:0000256" key="12">
    <source>
        <dbReference type="PROSITE-ProRule" id="PRU01319"/>
    </source>
</evidence>
<feature type="binding site" evidence="12">
    <location>
        <position position="27"/>
    </location>
    <ligand>
        <name>a divalent metal cation</name>
        <dbReference type="ChEBI" id="CHEBI:60240"/>
    </ligand>
</feature>
<comment type="cofactor">
    <cofactor evidence="2">
        <name>Mg(2+)</name>
        <dbReference type="ChEBI" id="CHEBI:18420"/>
    </cofactor>
</comment>
<dbReference type="SUPFAM" id="SSF53098">
    <property type="entry name" value="Ribonuclease H-like"/>
    <property type="match status" value="1"/>
</dbReference>
<evidence type="ECO:0000256" key="8">
    <source>
        <dbReference type="ARBA" id="ARBA00022723"/>
    </source>
</evidence>
<comment type="caution">
    <text evidence="15">The sequence shown here is derived from an EMBL/GenBank/DDBJ whole genome shotgun (WGS) entry which is preliminary data.</text>
</comment>
<feature type="binding site" evidence="12">
    <location>
        <position position="124"/>
    </location>
    <ligand>
        <name>a divalent metal cation</name>
        <dbReference type="ChEBI" id="CHEBI:60240"/>
    </ligand>
</feature>
<feature type="domain" description="RNase H type-2" evidence="14">
    <location>
        <begin position="20"/>
        <end position="216"/>
    </location>
</feature>
<keyword evidence="7 12" id="KW-0540">Nuclease</keyword>
<comment type="cofactor">
    <cofactor evidence="12">
        <name>Mn(2+)</name>
        <dbReference type="ChEBI" id="CHEBI:29035"/>
    </cofactor>
    <cofactor evidence="12">
        <name>Mg(2+)</name>
        <dbReference type="ChEBI" id="CHEBI:18420"/>
    </cofactor>
    <text evidence="12">Manganese or magnesium. Binds 1 divalent metal ion per monomer in the absence of substrate. May bind a second metal ion after substrate binding.</text>
</comment>
<dbReference type="CDD" id="cd07182">
    <property type="entry name" value="RNase_HII_bacteria_HII_like"/>
    <property type="match status" value="1"/>
</dbReference>
<protein>
    <recommendedName>
        <fullName evidence="13">Ribonuclease</fullName>
        <ecNumber evidence="13">3.1.26.4</ecNumber>
    </recommendedName>
</protein>
<reference evidence="15 16" key="1">
    <citation type="journal article" date="2013" name="Genome Announc.">
        <title>Draft Genome Sequence of Holospora undulata Strain HU1, a Micronucleus-Specific Symbiont of the Ciliate Paramecium caudatum.</title>
        <authorList>
            <person name="Dohra H."/>
            <person name="Suzuki H."/>
            <person name="Suzuki T."/>
            <person name="Tanaka K."/>
            <person name="Fujishima M."/>
        </authorList>
    </citation>
    <scope>NUCLEOTIDE SEQUENCE [LARGE SCALE GENOMIC DNA]</scope>
    <source>
        <strain evidence="15 16">HU1</strain>
    </source>
</reference>
<dbReference type="GO" id="GO:0032299">
    <property type="term" value="C:ribonuclease H2 complex"/>
    <property type="evidence" value="ECO:0007669"/>
    <property type="project" value="TreeGrafter"/>
</dbReference>
<dbReference type="EMBL" id="ARPM03000023">
    <property type="protein sequence ID" value="ETZ05522.1"/>
    <property type="molecule type" value="Genomic_DNA"/>
</dbReference>
<dbReference type="EC" id="3.1.26.4" evidence="13"/>
<evidence type="ECO:0000313" key="15">
    <source>
        <dbReference type="EMBL" id="ETZ05522.1"/>
    </source>
</evidence>
<keyword evidence="16" id="KW-1185">Reference proteome</keyword>
<accession>A0A061JIL2</accession>
<dbReference type="Pfam" id="PF01351">
    <property type="entry name" value="RNase_HII"/>
    <property type="match status" value="1"/>
</dbReference>
<evidence type="ECO:0000256" key="1">
    <source>
        <dbReference type="ARBA" id="ARBA00000077"/>
    </source>
</evidence>
<keyword evidence="11" id="KW-0464">Manganese</keyword>
<sequence>MEFFINKTATFHFEEQLGYYGVAGLDEAGYGAWAGPVAVCAVIINAQLFPKELAEIVYDSKHLKADLRTFIHDAFTANPDYGVFSVEMVWPKEIEERNVLQATLCGMERALLKLTPRPSYALIDGPRPIPFLAKEIVQHTIIKGDQKSYSIAMASIIAKVKRDTLMNALHQHYPCYGWDTNKGYGTRKHEAALKAVGPCEYHRKGYKIKGLLNIEK</sequence>
<dbReference type="GO" id="GO:0006298">
    <property type="term" value="P:mismatch repair"/>
    <property type="evidence" value="ECO:0007669"/>
    <property type="project" value="TreeGrafter"/>
</dbReference>
<comment type="subcellular location">
    <subcellularLocation>
        <location evidence="4">Cytoplasm</location>
    </subcellularLocation>
</comment>
<dbReference type="Gene3D" id="3.30.420.10">
    <property type="entry name" value="Ribonuclease H-like superfamily/Ribonuclease H"/>
    <property type="match status" value="1"/>
</dbReference>
<evidence type="ECO:0000256" key="11">
    <source>
        <dbReference type="ARBA" id="ARBA00023211"/>
    </source>
</evidence>
<dbReference type="RefSeq" id="WP_006303032.1">
    <property type="nucleotide sequence ID" value="NZ_ARPM03000023.1"/>
</dbReference>
<dbReference type="GO" id="GO:0003723">
    <property type="term" value="F:RNA binding"/>
    <property type="evidence" value="ECO:0007669"/>
    <property type="project" value="UniProtKB-UniRule"/>
</dbReference>
<dbReference type="GO" id="GO:0046872">
    <property type="term" value="F:metal ion binding"/>
    <property type="evidence" value="ECO:0007669"/>
    <property type="project" value="UniProtKB-KW"/>
</dbReference>
<dbReference type="PANTHER" id="PTHR10954:SF18">
    <property type="entry name" value="RIBONUCLEASE HII"/>
    <property type="match status" value="1"/>
</dbReference>
<evidence type="ECO:0000256" key="6">
    <source>
        <dbReference type="ARBA" id="ARBA00022490"/>
    </source>
</evidence>
<evidence type="ECO:0000259" key="14">
    <source>
        <dbReference type="PROSITE" id="PS51975"/>
    </source>
</evidence>
<evidence type="ECO:0000256" key="4">
    <source>
        <dbReference type="ARBA" id="ARBA00004496"/>
    </source>
</evidence>
<feature type="binding site" evidence="12">
    <location>
        <position position="26"/>
    </location>
    <ligand>
        <name>a divalent metal cation</name>
        <dbReference type="ChEBI" id="CHEBI:60240"/>
    </ligand>
</feature>
<dbReference type="InterPro" id="IPR036397">
    <property type="entry name" value="RNaseH_sf"/>
</dbReference>
<evidence type="ECO:0000256" key="13">
    <source>
        <dbReference type="RuleBase" id="RU003515"/>
    </source>
</evidence>
<evidence type="ECO:0000256" key="7">
    <source>
        <dbReference type="ARBA" id="ARBA00022722"/>
    </source>
</evidence>
<gene>
    <name evidence="15" type="ORF">K737_300038</name>
</gene>
<dbReference type="Proteomes" id="UP000026922">
    <property type="component" value="Unassembled WGS sequence"/>
</dbReference>
<dbReference type="AlphaFoldDB" id="A0A061JIL2"/>